<dbReference type="Proteomes" id="UP000015423">
    <property type="component" value="Chromosome"/>
</dbReference>
<reference evidence="3 4" key="2">
    <citation type="journal article" date="2013" name="J. Biotechnol.">
        <title>Complete genome sequence of the kirromycin producer Streptomyces collinus Tu 365 consisting of a linear chromosome and two linear plasmids.</title>
        <authorList>
            <person name="Ruckert C."/>
            <person name="Szczepanowski R."/>
            <person name="Albersmeier A."/>
            <person name="Goesmann A."/>
            <person name="Iftime D."/>
            <person name="Musiol E.M."/>
            <person name="Blin K."/>
            <person name="Wohlleben W."/>
            <person name="Puhler A."/>
            <person name="Kalinowski J."/>
            <person name="Weber T."/>
        </authorList>
    </citation>
    <scope>NUCLEOTIDE SEQUENCE [LARGE SCALE GENOMIC DNA]</scope>
    <source>
        <strain evidence="4">DSM 40733 / Tue 365</strain>
    </source>
</reference>
<dbReference type="RefSeq" id="WP_020938150.1">
    <property type="nucleotide sequence ID" value="NC_021985.1"/>
</dbReference>
<sequence>MGTSAPTGRPALAGRPEGTATATRWAARAGLLAWGFTYVLVGLLALRVAFGDRKQQADRSGALAELADHPYGSVLLWALGIGLVGMALWRLSEACFGAAERDGHTVRKRLLSAGRCVFYAFFAWSVLAFAAGAGGRGRSSDTQSRDVTARLMRLPAGQWLVAAAAATIVVIGVWLGVQAVRRTYHAELKTGEMSRRVRRVVDVAGVGGGVARALVFVGAGVFAFRAAVDFSPERAKGMDDTLRAFAATPAGPGLLGAVAAGLVLYGLFAFALARWRRV</sequence>
<feature type="transmembrane region" description="Helical" evidence="1">
    <location>
        <begin position="159"/>
        <end position="180"/>
    </location>
</feature>
<feature type="domain" description="DUF1206" evidence="2">
    <location>
        <begin position="208"/>
        <end position="276"/>
    </location>
</feature>
<dbReference type="eggNOG" id="ENOG5030WMB">
    <property type="taxonomic scope" value="Bacteria"/>
</dbReference>
<evidence type="ECO:0000313" key="3">
    <source>
        <dbReference type="EMBL" id="AGS67666.1"/>
    </source>
</evidence>
<feature type="transmembrane region" description="Helical" evidence="1">
    <location>
        <begin position="244"/>
        <end position="273"/>
    </location>
</feature>
<evidence type="ECO:0000256" key="1">
    <source>
        <dbReference type="SAM" id="Phobius"/>
    </source>
</evidence>
<feature type="transmembrane region" description="Helical" evidence="1">
    <location>
        <begin position="110"/>
        <end position="131"/>
    </location>
</feature>
<gene>
    <name evidence="3" type="ORF">B446_04190</name>
</gene>
<keyword evidence="1" id="KW-1133">Transmembrane helix</keyword>
<keyword evidence="1" id="KW-0472">Membrane</keyword>
<dbReference type="InterPro" id="IPR009597">
    <property type="entry name" value="DUF1206"/>
</dbReference>
<feature type="transmembrane region" description="Helical" evidence="1">
    <location>
        <begin position="200"/>
        <end position="224"/>
    </location>
</feature>
<dbReference type="KEGG" id="sci:B446_04190"/>
<dbReference type="Pfam" id="PF06724">
    <property type="entry name" value="DUF1206"/>
    <property type="match status" value="3"/>
</dbReference>
<feature type="transmembrane region" description="Helical" evidence="1">
    <location>
        <begin position="31"/>
        <end position="50"/>
    </location>
</feature>
<evidence type="ECO:0000313" key="4">
    <source>
        <dbReference type="Proteomes" id="UP000015423"/>
    </source>
</evidence>
<dbReference type="PATRIC" id="fig|1214242.5.peg.872"/>
<dbReference type="HOGENOM" id="CLU_073530_0_0_11"/>
<keyword evidence="1" id="KW-0812">Transmembrane</keyword>
<feature type="transmembrane region" description="Helical" evidence="1">
    <location>
        <begin position="70"/>
        <end position="89"/>
    </location>
</feature>
<proteinExistence type="predicted"/>
<protein>
    <recommendedName>
        <fullName evidence="2">DUF1206 domain-containing protein</fullName>
    </recommendedName>
</protein>
<dbReference type="EMBL" id="CP006259">
    <property type="protein sequence ID" value="AGS67666.1"/>
    <property type="molecule type" value="Genomic_DNA"/>
</dbReference>
<feature type="domain" description="DUF1206" evidence="2">
    <location>
        <begin position="113"/>
        <end position="182"/>
    </location>
</feature>
<reference evidence="4" key="1">
    <citation type="submission" date="2012-10" db="EMBL/GenBank/DDBJ databases">
        <title>The complete genome sequence of Streptomyces collinus Tu 365.</title>
        <authorList>
            <person name="Ruckert C."/>
            <person name="Szczepanowski R."/>
            <person name="Goesmann A."/>
            <person name="Pross E.K."/>
            <person name="Musiol E.M."/>
            <person name="Blin K."/>
            <person name="Wohlleben W."/>
            <person name="Puhler A."/>
            <person name="Weber T."/>
            <person name="Kalinowski J."/>
        </authorList>
    </citation>
    <scope>NUCLEOTIDE SEQUENCE [LARGE SCALE GENOMIC DNA]</scope>
    <source>
        <strain evidence="4">DSM 40733 / Tue 365</strain>
    </source>
</reference>
<dbReference type="AlphaFoldDB" id="S5UPD5"/>
<name>S5UPD5_STRC3</name>
<keyword evidence="4" id="KW-1185">Reference proteome</keyword>
<organism evidence="3 4">
    <name type="scientific">Streptomyces collinus (strain DSM 40733 / Tue 365)</name>
    <dbReference type="NCBI Taxonomy" id="1214242"/>
    <lineage>
        <taxon>Bacteria</taxon>
        <taxon>Bacillati</taxon>
        <taxon>Actinomycetota</taxon>
        <taxon>Actinomycetes</taxon>
        <taxon>Kitasatosporales</taxon>
        <taxon>Streptomycetaceae</taxon>
        <taxon>Streptomyces</taxon>
    </lineage>
</organism>
<feature type="domain" description="DUF1206" evidence="2">
    <location>
        <begin position="29"/>
        <end position="96"/>
    </location>
</feature>
<accession>S5UPD5</accession>
<evidence type="ECO:0000259" key="2">
    <source>
        <dbReference type="Pfam" id="PF06724"/>
    </source>
</evidence>